<evidence type="ECO:0000256" key="2">
    <source>
        <dbReference type="ARBA" id="ARBA00023125"/>
    </source>
</evidence>
<keyword evidence="7" id="KW-1185">Reference proteome</keyword>
<dbReference type="EMBL" id="CAUOFW020001103">
    <property type="protein sequence ID" value="CAK9141170.1"/>
    <property type="molecule type" value="Genomic_DNA"/>
</dbReference>
<evidence type="ECO:0000259" key="5">
    <source>
        <dbReference type="PROSITE" id="PS51005"/>
    </source>
</evidence>
<protein>
    <recommendedName>
        <fullName evidence="5">NAC domain-containing protein</fullName>
    </recommendedName>
</protein>
<evidence type="ECO:0000313" key="6">
    <source>
        <dbReference type="EMBL" id="CAK9141170.1"/>
    </source>
</evidence>
<dbReference type="SUPFAM" id="SSF101941">
    <property type="entry name" value="NAC domain"/>
    <property type="match status" value="1"/>
</dbReference>
<keyword evidence="1" id="KW-0805">Transcription regulation</keyword>
<dbReference type="Pfam" id="PF02365">
    <property type="entry name" value="NAM"/>
    <property type="match status" value="1"/>
</dbReference>
<dbReference type="PROSITE" id="PS51005">
    <property type="entry name" value="NAC"/>
    <property type="match status" value="1"/>
</dbReference>
<feature type="domain" description="NAC" evidence="5">
    <location>
        <begin position="1"/>
        <end position="108"/>
    </location>
</feature>
<dbReference type="AlphaFoldDB" id="A0ABC8R862"/>
<keyword evidence="2" id="KW-0238">DNA-binding</keyword>
<evidence type="ECO:0000256" key="4">
    <source>
        <dbReference type="ARBA" id="ARBA00023242"/>
    </source>
</evidence>
<reference evidence="6 7" key="1">
    <citation type="submission" date="2024-02" db="EMBL/GenBank/DDBJ databases">
        <authorList>
            <person name="Vignale AGUSTIN F."/>
            <person name="Sosa J E."/>
            <person name="Modenutti C."/>
        </authorList>
    </citation>
    <scope>NUCLEOTIDE SEQUENCE [LARGE SCALE GENOMIC DNA]</scope>
</reference>
<proteinExistence type="predicted"/>
<dbReference type="GO" id="GO:0003677">
    <property type="term" value="F:DNA binding"/>
    <property type="evidence" value="ECO:0007669"/>
    <property type="project" value="UniProtKB-KW"/>
</dbReference>
<evidence type="ECO:0000256" key="3">
    <source>
        <dbReference type="ARBA" id="ARBA00023163"/>
    </source>
</evidence>
<dbReference type="InterPro" id="IPR003441">
    <property type="entry name" value="NAC-dom"/>
</dbReference>
<dbReference type="Proteomes" id="UP001642360">
    <property type="component" value="Unassembled WGS sequence"/>
</dbReference>
<dbReference type="Gene3D" id="2.170.150.80">
    <property type="entry name" value="NAC domain"/>
    <property type="match status" value="1"/>
</dbReference>
<gene>
    <name evidence="6" type="ORF">ILEXP_LOCUS8700</name>
</gene>
<evidence type="ECO:0000256" key="1">
    <source>
        <dbReference type="ARBA" id="ARBA00023015"/>
    </source>
</evidence>
<keyword evidence="3" id="KW-0804">Transcription</keyword>
<evidence type="ECO:0000313" key="7">
    <source>
        <dbReference type="Proteomes" id="UP001642360"/>
    </source>
</evidence>
<organism evidence="6 7">
    <name type="scientific">Ilex paraguariensis</name>
    <name type="common">yerba mate</name>
    <dbReference type="NCBI Taxonomy" id="185542"/>
    <lineage>
        <taxon>Eukaryota</taxon>
        <taxon>Viridiplantae</taxon>
        <taxon>Streptophyta</taxon>
        <taxon>Embryophyta</taxon>
        <taxon>Tracheophyta</taxon>
        <taxon>Spermatophyta</taxon>
        <taxon>Magnoliopsida</taxon>
        <taxon>eudicotyledons</taxon>
        <taxon>Gunneridae</taxon>
        <taxon>Pentapetalae</taxon>
        <taxon>asterids</taxon>
        <taxon>campanulids</taxon>
        <taxon>Aquifoliales</taxon>
        <taxon>Aquifoliaceae</taxon>
        <taxon>Ilex</taxon>
    </lineage>
</organism>
<comment type="caution">
    <text evidence="6">The sequence shown here is derived from an EMBL/GenBank/DDBJ whole genome shotgun (WGS) entry which is preliminary data.</text>
</comment>
<keyword evidence="4" id="KW-0539">Nucleus</keyword>
<name>A0ABC8R862_9AQUA</name>
<accession>A0ABC8R862</accession>
<sequence length="177" mass="20461">MEPWEIFGNTYFFTELKKKTVKGKWFARMDGKRKGSWKGQDKGKPIQNGEGIVIGYKRSLRYDEEDGEREWFARMDGNWRGSWKGQEKDLVVENVEFRTISLGTLPSTITSRAEPLIYHEARAVPLIYHEDAQLHPWNLHSGMEESMHGFPEDLMIKNMESTAIPIGALPLTFTLPE</sequence>
<dbReference type="InterPro" id="IPR036093">
    <property type="entry name" value="NAC_dom_sf"/>
</dbReference>